<dbReference type="Pfam" id="PF04900">
    <property type="entry name" value="Fcf1"/>
    <property type="match status" value="1"/>
</dbReference>
<dbReference type="Proteomes" id="UP001162131">
    <property type="component" value="Unassembled WGS sequence"/>
</dbReference>
<feature type="compositionally biased region" description="Polar residues" evidence="7">
    <location>
        <begin position="254"/>
        <end position="273"/>
    </location>
</feature>
<comment type="function">
    <text evidence="5">Involved in rRNA-processing and ribosome biogenesis.</text>
</comment>
<dbReference type="InterPro" id="IPR057776">
    <property type="entry name" value="UTP23_sensor"/>
</dbReference>
<evidence type="ECO:0000256" key="7">
    <source>
        <dbReference type="SAM" id="MobiDB-lite"/>
    </source>
</evidence>
<evidence type="ECO:0000256" key="6">
    <source>
        <dbReference type="ARBA" id="ARBA00038503"/>
    </source>
</evidence>
<evidence type="ECO:0000313" key="10">
    <source>
        <dbReference type="Proteomes" id="UP001162131"/>
    </source>
</evidence>
<dbReference type="InterPro" id="IPR029060">
    <property type="entry name" value="PIN-like_dom_sf"/>
</dbReference>
<dbReference type="SUPFAM" id="SSF88723">
    <property type="entry name" value="PIN domain-like"/>
    <property type="match status" value="1"/>
</dbReference>
<evidence type="ECO:0000256" key="4">
    <source>
        <dbReference type="ARBA" id="ARBA00023242"/>
    </source>
</evidence>
<dbReference type="PANTHER" id="PTHR12416">
    <property type="entry name" value="RRNA-PROCESSING PROTEIN UTP23 HOMOLOG"/>
    <property type="match status" value="1"/>
</dbReference>
<dbReference type="AlphaFoldDB" id="A0AAU9IRH6"/>
<dbReference type="InterPro" id="IPR006984">
    <property type="entry name" value="Fcf1/UTP23"/>
</dbReference>
<feature type="domain" description="UTP23 sensor motif region" evidence="8">
    <location>
        <begin position="216"/>
        <end position="232"/>
    </location>
</feature>
<feature type="region of interest" description="Disordered" evidence="7">
    <location>
        <begin position="213"/>
        <end position="273"/>
    </location>
</feature>
<dbReference type="CDD" id="cd08553">
    <property type="entry name" value="PIN_Fcf1-like"/>
    <property type="match status" value="1"/>
</dbReference>
<gene>
    <name evidence="9" type="ORF">BSTOLATCC_MIC2627</name>
</gene>
<reference evidence="9" key="1">
    <citation type="submission" date="2021-09" db="EMBL/GenBank/DDBJ databases">
        <authorList>
            <consortium name="AG Swart"/>
            <person name="Singh M."/>
            <person name="Singh A."/>
            <person name="Seah K."/>
            <person name="Emmerich C."/>
        </authorList>
    </citation>
    <scope>NUCLEOTIDE SEQUENCE</scope>
    <source>
        <strain evidence="9">ATCC30299</strain>
    </source>
</reference>
<evidence type="ECO:0000256" key="2">
    <source>
        <dbReference type="ARBA" id="ARBA00022517"/>
    </source>
</evidence>
<comment type="caution">
    <text evidence="9">The sequence shown here is derived from an EMBL/GenBank/DDBJ whole genome shotgun (WGS) entry which is preliminary data.</text>
</comment>
<dbReference type="GO" id="GO:0006364">
    <property type="term" value="P:rRNA processing"/>
    <property type="evidence" value="ECO:0007669"/>
    <property type="project" value="UniProtKB-KW"/>
</dbReference>
<organism evidence="9 10">
    <name type="scientific">Blepharisma stoltei</name>
    <dbReference type="NCBI Taxonomy" id="1481888"/>
    <lineage>
        <taxon>Eukaryota</taxon>
        <taxon>Sar</taxon>
        <taxon>Alveolata</taxon>
        <taxon>Ciliophora</taxon>
        <taxon>Postciliodesmatophora</taxon>
        <taxon>Heterotrichea</taxon>
        <taxon>Heterotrichida</taxon>
        <taxon>Blepharismidae</taxon>
        <taxon>Blepharisma</taxon>
    </lineage>
</organism>
<keyword evidence="10" id="KW-1185">Reference proteome</keyword>
<evidence type="ECO:0000259" key="8">
    <source>
        <dbReference type="Pfam" id="PF24779"/>
    </source>
</evidence>
<evidence type="ECO:0000313" key="9">
    <source>
        <dbReference type="EMBL" id="CAG9310913.1"/>
    </source>
</evidence>
<dbReference type="Pfam" id="PF24779">
    <property type="entry name" value="UTP23_sensor"/>
    <property type="match status" value="1"/>
</dbReference>
<dbReference type="EMBL" id="CAJZBQ010000003">
    <property type="protein sequence ID" value="CAG9310913.1"/>
    <property type="molecule type" value="Genomic_DNA"/>
</dbReference>
<evidence type="ECO:0000256" key="1">
    <source>
        <dbReference type="ARBA" id="ARBA00004604"/>
    </source>
</evidence>
<keyword evidence="2" id="KW-0690">Ribosome biogenesis</keyword>
<dbReference type="Gene3D" id="3.40.50.1010">
    <property type="entry name" value="5'-nuclease"/>
    <property type="match status" value="1"/>
</dbReference>
<sequence length="273" mass="32029">MRIKRGKQYKKTVMFYKTNFNFQEPYEIILDGNFIQYCAKLHWNVKEMLMKLVGGIVHIKLSPCVYRELKDLHKSDKLIAGTINIAKSFRQDECKHEEILTPTECILKMIGKKNRHHYFVATQDVSLRETLRKIPSVPLIYFKHGLMTLDPPSEVSLIKCQRKEKIKLKPESSEKANLKLMLKNARIEKREEERQEKESLYQDKDFKKMKIELGVKRKAKGPNPLSCKKKQKIEDEEAPSAIKKIRRKRKPKDSSTQLTNNPSEGNEESIIQE</sequence>
<evidence type="ECO:0000256" key="5">
    <source>
        <dbReference type="ARBA" id="ARBA00037300"/>
    </source>
</evidence>
<dbReference type="FunFam" id="3.40.50.1010:FF:000006">
    <property type="entry name" value="rRNA-processing protein UTP23 homolog"/>
    <property type="match status" value="1"/>
</dbReference>
<keyword evidence="4" id="KW-0539">Nucleus</keyword>
<keyword evidence="3" id="KW-0698">rRNA processing</keyword>
<proteinExistence type="inferred from homology"/>
<protein>
    <recommendedName>
        <fullName evidence="8">UTP23 sensor motif region domain-containing protein</fullName>
    </recommendedName>
</protein>
<dbReference type="GO" id="GO:0032040">
    <property type="term" value="C:small-subunit processome"/>
    <property type="evidence" value="ECO:0007669"/>
    <property type="project" value="InterPro"/>
</dbReference>
<comment type="similarity">
    <text evidence="6">Belongs to the UTP23/FCF1 family. UTP23 subfamily.</text>
</comment>
<name>A0AAU9IRH6_9CILI</name>
<evidence type="ECO:0000256" key="3">
    <source>
        <dbReference type="ARBA" id="ARBA00022552"/>
    </source>
</evidence>
<comment type="subcellular location">
    <subcellularLocation>
        <location evidence="1">Nucleus</location>
        <location evidence="1">Nucleolus</location>
    </subcellularLocation>
</comment>
<accession>A0AAU9IRH6</accession>